<keyword evidence="4" id="KW-0255">Endonuclease</keyword>
<dbReference type="SUPFAM" id="SSF56672">
    <property type="entry name" value="DNA/RNA polymerases"/>
    <property type="match status" value="1"/>
</dbReference>
<dbReference type="InterPro" id="IPR041373">
    <property type="entry name" value="RT_RNaseH"/>
</dbReference>
<evidence type="ECO:0000313" key="8">
    <source>
        <dbReference type="EMBL" id="SYW84458.1"/>
    </source>
</evidence>
<keyword evidence="9" id="KW-1185">Reference proteome</keyword>
<dbReference type="EMBL" id="ULHB01000180">
    <property type="protein sequence ID" value="SYW84458.1"/>
    <property type="molecule type" value="Genomic_DNA"/>
</dbReference>
<dbReference type="Pfam" id="PF17917">
    <property type="entry name" value="RT_RNaseH"/>
    <property type="match status" value="1"/>
</dbReference>
<dbReference type="AlphaFoldDB" id="A0A8H8QUC5"/>
<dbReference type="Gene3D" id="3.10.20.370">
    <property type="match status" value="1"/>
</dbReference>
<keyword evidence="3" id="KW-0540">Nuclease</keyword>
<keyword evidence="2" id="KW-0548">Nucleotidyltransferase</keyword>
<keyword evidence="6" id="KW-0695">RNA-directed DNA polymerase</keyword>
<keyword evidence="1" id="KW-0808">Transferase</keyword>
<protein>
    <recommendedName>
        <fullName evidence="7">Reverse transcriptase RNase H-like domain-containing protein</fullName>
    </recommendedName>
</protein>
<evidence type="ECO:0000259" key="7">
    <source>
        <dbReference type="Pfam" id="PF17917"/>
    </source>
</evidence>
<dbReference type="CDD" id="cd09274">
    <property type="entry name" value="RNase_HI_RT_Ty3"/>
    <property type="match status" value="1"/>
</dbReference>
<evidence type="ECO:0000256" key="1">
    <source>
        <dbReference type="ARBA" id="ARBA00022679"/>
    </source>
</evidence>
<evidence type="ECO:0000256" key="4">
    <source>
        <dbReference type="ARBA" id="ARBA00022759"/>
    </source>
</evidence>
<dbReference type="InterPro" id="IPR043502">
    <property type="entry name" value="DNA/RNA_pol_sf"/>
</dbReference>
<dbReference type="PANTHER" id="PTHR34072">
    <property type="entry name" value="ENZYMATIC POLYPROTEIN-RELATED"/>
    <property type="match status" value="1"/>
</dbReference>
<name>A0A8H8QUC5_9BASI</name>
<evidence type="ECO:0000256" key="2">
    <source>
        <dbReference type="ARBA" id="ARBA00022695"/>
    </source>
</evidence>
<evidence type="ECO:0000256" key="5">
    <source>
        <dbReference type="ARBA" id="ARBA00022801"/>
    </source>
</evidence>
<dbReference type="PANTHER" id="PTHR34072:SF52">
    <property type="entry name" value="RIBONUCLEASE H"/>
    <property type="match status" value="1"/>
</dbReference>
<comment type="caution">
    <text evidence="8">The sequence shown here is derived from an EMBL/GenBank/DDBJ whole genome shotgun (WGS) entry which is preliminary data.</text>
</comment>
<evidence type="ECO:0000256" key="6">
    <source>
        <dbReference type="ARBA" id="ARBA00022918"/>
    </source>
</evidence>
<proteinExistence type="predicted"/>
<dbReference type="FunFam" id="3.10.20.370:FF:000001">
    <property type="entry name" value="Retrovirus-related Pol polyprotein from transposon 17.6-like protein"/>
    <property type="match status" value="1"/>
</dbReference>
<keyword evidence="5" id="KW-0378">Hydrolase</keyword>
<gene>
    <name evidence="8" type="ORF">UBRO2_05558</name>
</gene>
<dbReference type="GO" id="GO:0003964">
    <property type="term" value="F:RNA-directed DNA polymerase activity"/>
    <property type="evidence" value="ECO:0007669"/>
    <property type="project" value="UniProtKB-KW"/>
</dbReference>
<reference evidence="8" key="1">
    <citation type="submission" date="2018-08" db="EMBL/GenBank/DDBJ databases">
        <authorList>
            <person name="Guldener U."/>
        </authorList>
    </citation>
    <scope>NUCLEOTIDE SEQUENCE</scope>
    <source>
        <strain evidence="8">UB2</strain>
    </source>
</reference>
<dbReference type="GO" id="GO:0016787">
    <property type="term" value="F:hydrolase activity"/>
    <property type="evidence" value="ECO:0007669"/>
    <property type="project" value="UniProtKB-KW"/>
</dbReference>
<sequence>MSLVKPTEQFKKFELPEDATQAFHKLIQAFTTAGVLKHFDYHLPTQLETDASDFAIAGVLKQEHKGCWHPVDYYSRKMASAEKNYKIHDKELLAMVACLTQWHHMLAGLPSQLVILTDHKALKYFKSQCCITGRQARWAVLLADFDFVLQYRPGNKAGEPDALT</sequence>
<evidence type="ECO:0000256" key="3">
    <source>
        <dbReference type="ARBA" id="ARBA00022722"/>
    </source>
</evidence>
<accession>A0A8H8QUC5</accession>
<evidence type="ECO:0000313" key="9">
    <source>
        <dbReference type="Proteomes" id="UP000658997"/>
    </source>
</evidence>
<feature type="domain" description="Reverse transcriptase RNase H-like" evidence="7">
    <location>
        <begin position="40"/>
        <end position="145"/>
    </location>
</feature>
<dbReference type="GO" id="GO:0004519">
    <property type="term" value="F:endonuclease activity"/>
    <property type="evidence" value="ECO:0007669"/>
    <property type="project" value="UniProtKB-KW"/>
</dbReference>
<organism evidence="8 9">
    <name type="scientific">Ustilago bromivora</name>
    <dbReference type="NCBI Taxonomy" id="307758"/>
    <lineage>
        <taxon>Eukaryota</taxon>
        <taxon>Fungi</taxon>
        <taxon>Dikarya</taxon>
        <taxon>Basidiomycota</taxon>
        <taxon>Ustilaginomycotina</taxon>
        <taxon>Ustilaginomycetes</taxon>
        <taxon>Ustilaginales</taxon>
        <taxon>Ustilaginaceae</taxon>
        <taxon>Ustilago</taxon>
    </lineage>
</organism>
<dbReference type="Proteomes" id="UP000658997">
    <property type="component" value="Unassembled WGS sequence"/>
</dbReference>